<dbReference type="Gene3D" id="3.50.50.60">
    <property type="entry name" value="FAD/NAD(P)-binding domain"/>
    <property type="match status" value="1"/>
</dbReference>
<dbReference type="SUPFAM" id="SSF51905">
    <property type="entry name" value="FAD/NAD(P)-binding domain"/>
    <property type="match status" value="1"/>
</dbReference>
<proteinExistence type="predicted"/>
<dbReference type="PANTHER" id="PTHR43422:SF3">
    <property type="entry name" value="THIAMINE THIAZOLE SYNTHASE"/>
    <property type="match status" value="1"/>
</dbReference>
<dbReference type="PANTHER" id="PTHR43422">
    <property type="entry name" value="THIAMINE THIAZOLE SYNTHASE"/>
    <property type="match status" value="1"/>
</dbReference>
<reference evidence="1 2" key="1">
    <citation type="submission" date="2019-10" db="EMBL/GenBank/DDBJ databases">
        <title>Whole genome shotgun sequence of Streptomyces angustmyceticus NBRC 3934.</title>
        <authorList>
            <person name="Hosoyama A."/>
            <person name="Ichikawa N."/>
            <person name="Kimura A."/>
            <person name="Kitahashi Y."/>
            <person name="Komaki H."/>
            <person name="Uohara A."/>
        </authorList>
    </citation>
    <scope>NUCLEOTIDE SEQUENCE [LARGE SCALE GENOMIC DNA]</scope>
    <source>
        <strain evidence="1 2">NBRC 3934</strain>
    </source>
</reference>
<dbReference type="InterPro" id="IPR036188">
    <property type="entry name" value="FAD/NAD-bd_sf"/>
</dbReference>
<dbReference type="GeneID" id="96754251"/>
<sequence length="443" mass="48037">MRRAVVLGGSIAGLYAARVLSDHADEVVVIEADDLGEDGTGRGAPQRLQLHALLAMGHAHLEGWFPGITAELVAGGARPGVGHEVQFYVDGTLKAPVPDLRMLGATRPFLETRVRRRVAALPGVRIVRGRARDLLFGSGRVRGVRYTAADDAPDQAGRGEELDADLVVDAMGRSSRLGTWLLRGGWDQAPLHRMRIDLGYATALFRRGDELPRTVVAHASPGPASGYQPTLSEPGAMVAVEGDRWMVVLAGYTGHRPGRDPADFLARMRRCVPPLHEVADRCALLGEVRTFHFPESRRRDFTRLRRFPGGLVAVGDSVASVNPIYGQGLTLAALQATCLSSYLRTGARPHAPALDYFRRAAVVVDAAWQLSATADLAQPHVTGPYPRGYRLARWAVDKITAASVLDVEVNRAFMDVAHMRRHPKSLTRPAVLARTARVLATAR</sequence>
<evidence type="ECO:0000313" key="1">
    <source>
        <dbReference type="EMBL" id="GES32762.1"/>
    </source>
</evidence>
<dbReference type="EMBL" id="BLAG01000015">
    <property type="protein sequence ID" value="GES32762.1"/>
    <property type="molecule type" value="Genomic_DNA"/>
</dbReference>
<accession>A0A5J4LL69</accession>
<dbReference type="AlphaFoldDB" id="A0A5J4LL69"/>
<comment type="caution">
    <text evidence="1">The sequence shown here is derived from an EMBL/GenBank/DDBJ whole genome shotgun (WGS) entry which is preliminary data.</text>
</comment>
<evidence type="ECO:0000313" key="2">
    <source>
        <dbReference type="Proteomes" id="UP000325598"/>
    </source>
</evidence>
<protein>
    <submittedName>
        <fullName evidence="1">Hydroxylase</fullName>
    </submittedName>
</protein>
<dbReference type="RefSeq" id="WP_086718516.1">
    <property type="nucleotide sequence ID" value="NZ_BLAG01000015.1"/>
</dbReference>
<keyword evidence="2" id="KW-1185">Reference proteome</keyword>
<dbReference type="Proteomes" id="UP000325598">
    <property type="component" value="Unassembled WGS sequence"/>
</dbReference>
<name>A0A5J4LL69_9ACTN</name>
<dbReference type="OrthoDB" id="9790035at2"/>
<organism evidence="1 2">
    <name type="scientific">Streptomyces angustmyceticus</name>
    <dbReference type="NCBI Taxonomy" id="285578"/>
    <lineage>
        <taxon>Bacteria</taxon>
        <taxon>Bacillati</taxon>
        <taxon>Actinomycetota</taxon>
        <taxon>Actinomycetes</taxon>
        <taxon>Kitasatosporales</taxon>
        <taxon>Streptomycetaceae</taxon>
        <taxon>Streptomyces</taxon>
    </lineage>
</organism>
<gene>
    <name evidence="1" type="ORF">San01_52500</name>
</gene>